<dbReference type="GO" id="GO:0005737">
    <property type="term" value="C:cytoplasm"/>
    <property type="evidence" value="ECO:0007669"/>
    <property type="project" value="TreeGrafter"/>
</dbReference>
<keyword evidence="2" id="KW-0472">Membrane</keyword>
<accession>A0AA38X9B0</accession>
<dbReference type="Pfam" id="PF01419">
    <property type="entry name" value="Jacalin"/>
    <property type="match status" value="1"/>
</dbReference>
<organism evidence="4 5">
    <name type="scientific">Knufia peltigerae</name>
    <dbReference type="NCBI Taxonomy" id="1002370"/>
    <lineage>
        <taxon>Eukaryota</taxon>
        <taxon>Fungi</taxon>
        <taxon>Dikarya</taxon>
        <taxon>Ascomycota</taxon>
        <taxon>Pezizomycotina</taxon>
        <taxon>Eurotiomycetes</taxon>
        <taxon>Chaetothyriomycetidae</taxon>
        <taxon>Chaetothyriales</taxon>
        <taxon>Trichomeriaceae</taxon>
        <taxon>Knufia</taxon>
    </lineage>
</organism>
<keyword evidence="5" id="KW-1185">Reference proteome</keyword>
<evidence type="ECO:0000313" key="5">
    <source>
        <dbReference type="Proteomes" id="UP001172681"/>
    </source>
</evidence>
<keyword evidence="2" id="KW-0812">Transmembrane</keyword>
<feature type="domain" description="Jacalin-type lectin" evidence="3">
    <location>
        <begin position="689"/>
        <end position="786"/>
    </location>
</feature>
<reference evidence="4" key="1">
    <citation type="submission" date="2022-10" db="EMBL/GenBank/DDBJ databases">
        <title>Culturing micro-colonial fungi from biological soil crusts in the Mojave desert and describing Neophaeococcomyces mojavensis, and introducing the new genera and species Taxawa tesnikishii.</title>
        <authorList>
            <person name="Kurbessoian T."/>
            <person name="Stajich J.E."/>
        </authorList>
    </citation>
    <scope>NUCLEOTIDE SEQUENCE</scope>
    <source>
        <strain evidence="4">TK_35</strain>
    </source>
</reference>
<dbReference type="SUPFAM" id="SSF51101">
    <property type="entry name" value="Mannose-binding lectins"/>
    <property type="match status" value="1"/>
</dbReference>
<feature type="compositionally biased region" description="Polar residues" evidence="1">
    <location>
        <begin position="25"/>
        <end position="68"/>
    </location>
</feature>
<dbReference type="PANTHER" id="PTHR21054">
    <property type="entry name" value="ZINC METALLOPROTEINASE-RELATED"/>
    <property type="match status" value="1"/>
</dbReference>
<dbReference type="PANTHER" id="PTHR21054:SF2">
    <property type="entry name" value="MIP04191P"/>
    <property type="match status" value="1"/>
</dbReference>
<dbReference type="InterPro" id="IPR036404">
    <property type="entry name" value="Jacalin-like_lectin_dom_sf"/>
</dbReference>
<protein>
    <recommendedName>
        <fullName evidence="3">Jacalin-type lectin domain-containing protein</fullName>
    </recommendedName>
</protein>
<proteinExistence type="predicted"/>
<dbReference type="InterPro" id="IPR001229">
    <property type="entry name" value="Jacalin-like_lectin_dom"/>
</dbReference>
<gene>
    <name evidence="4" type="ORF">H2204_015630</name>
</gene>
<dbReference type="InterPro" id="IPR021917">
    <property type="entry name" value="Unchr_Zn-peptidase-like"/>
</dbReference>
<dbReference type="InterPro" id="IPR053002">
    <property type="entry name" value="Metalloproteinase_M10B"/>
</dbReference>
<feature type="transmembrane region" description="Helical" evidence="2">
    <location>
        <begin position="781"/>
        <end position="799"/>
    </location>
</feature>
<dbReference type="EMBL" id="JAPDRN010000274">
    <property type="protein sequence ID" value="KAJ9609249.1"/>
    <property type="molecule type" value="Genomic_DNA"/>
</dbReference>
<evidence type="ECO:0000256" key="1">
    <source>
        <dbReference type="SAM" id="MobiDB-lite"/>
    </source>
</evidence>
<keyword evidence="2" id="KW-1133">Transmembrane helix</keyword>
<evidence type="ECO:0000313" key="4">
    <source>
        <dbReference type="EMBL" id="KAJ9609249.1"/>
    </source>
</evidence>
<feature type="non-terminal residue" evidence="4">
    <location>
        <position position="824"/>
    </location>
</feature>
<sequence>MPFFRDLRRRSRASFRTSDSSTDSNGTVPTAKSSSTLNSAGGSTTPPSTYHANGSTSNVLPSAKTNGDTPPIPQRPNVMVPPSNRNSMITLSPSVSNGAMRVPPPTSAYAPRITSILDNSVVYQKVLLVSGEIGDPNMKALDGNLTVHHDKDGQAFPPTNWPVSDSYFKALVYLSPGWNKIRFDFTSPKLSSISSASAPTAHASYIMLNYLPLTSAPPLHLVILAGKDSPCTYDAVPHRAQNEGNDLSMAIRKFRMAAHLWQAFTAEQMYRYKFGRRCFRFDEEWQTGTLSMRDWATGQMKNETRVHVVRSDKTTAELRDLQYAQQHSPAAQKGELYSIAAEAVKKYFNIRPGQKQYVACLLLDSHWDPEANTIRGHAALGGTSDELGLAIFGSHALQSYPSCVEEVVPAFMDCTKTDTQFVANDCNESGSSWEAANIGIGAHLHEVGHLFGCPHQTTGVMLRDYVRLNRTFVSREAYSTRTKSPGLKVCRQEDECGWHRLDVLRFRYHPCFRIPGDEPTAQDDSIQYYPIGNGKIICSAATGIAFVELWLEGDDLCRYWIDFTNTDSRSSLARQVILTESDLRSRLPEDKKKTKLALEIFCGGSRKERIDDIDILLSKNNVINLPHVRLAPKRDEGLTMNAYNGVKGLSKSFDSRPGFKSKRLGHSQLEGSKPEEIILESTCLQTKLLTSVKVYSGYALDGIEFCYEDGHSQLFGKRGGKPGGDEFFLDTRRGETVLGFYVRAGLWIDGIEILTSTGRRSGVFGNANGGSGHTLMAPRGYMLAGISAVNIIIFIIFIIDNDNNRIMPPHLQNGNIATMGGELY</sequence>
<feature type="region of interest" description="Disordered" evidence="1">
    <location>
        <begin position="1"/>
        <end position="99"/>
    </location>
</feature>
<feature type="compositionally biased region" description="Low complexity" evidence="1">
    <location>
        <begin position="14"/>
        <end position="24"/>
    </location>
</feature>
<dbReference type="AlphaFoldDB" id="A0AA38X9B0"/>
<feature type="compositionally biased region" description="Polar residues" evidence="1">
    <location>
        <begin position="83"/>
        <end position="97"/>
    </location>
</feature>
<dbReference type="Proteomes" id="UP001172681">
    <property type="component" value="Unassembled WGS sequence"/>
</dbReference>
<dbReference type="Pfam" id="PF12044">
    <property type="entry name" value="Metallopep"/>
    <property type="match status" value="1"/>
</dbReference>
<evidence type="ECO:0000256" key="2">
    <source>
        <dbReference type="SAM" id="Phobius"/>
    </source>
</evidence>
<comment type="caution">
    <text evidence="4">The sequence shown here is derived from an EMBL/GenBank/DDBJ whole genome shotgun (WGS) entry which is preliminary data.</text>
</comment>
<name>A0AA38X9B0_9EURO</name>
<dbReference type="Gene3D" id="2.100.10.30">
    <property type="entry name" value="Jacalin-like lectin domain"/>
    <property type="match status" value="1"/>
</dbReference>
<evidence type="ECO:0000259" key="3">
    <source>
        <dbReference type="Pfam" id="PF01419"/>
    </source>
</evidence>